<proteinExistence type="inferred from homology"/>
<keyword evidence="3" id="KW-0378">Hydrolase</keyword>
<dbReference type="CDD" id="cd01854">
    <property type="entry name" value="YjeQ_EngC"/>
    <property type="match status" value="1"/>
</dbReference>
<evidence type="ECO:0000259" key="6">
    <source>
        <dbReference type="PROSITE" id="PS51721"/>
    </source>
</evidence>
<keyword evidence="8" id="KW-1185">Reference proteome</keyword>
<dbReference type="Proteomes" id="UP000010301">
    <property type="component" value="Unassembled WGS sequence"/>
</dbReference>
<dbReference type="AlphaFoldDB" id="C0VZX3"/>
<dbReference type="PROSITE" id="PS51721">
    <property type="entry name" value="G_CP"/>
    <property type="match status" value="1"/>
</dbReference>
<feature type="binding site" evidence="3">
    <location>
        <begin position="211"/>
        <end position="219"/>
    </location>
    <ligand>
        <name>GTP</name>
        <dbReference type="ChEBI" id="CHEBI:37565"/>
    </ligand>
</feature>
<comment type="function">
    <text evidence="3">One of several proteins that assist in the late maturation steps of the functional core of the 30S ribosomal subunit. Helps release RbfA from mature subunits. May play a role in the assembly of ribosomal proteins into the subunit. Circularly permuted GTPase that catalyzes slow GTP hydrolysis, GTPase activity is stimulated by the 30S ribosomal subunit.</text>
</comment>
<organism evidence="7 8">
    <name type="scientific">Gleimia coleocanis DSM 15436</name>
    <dbReference type="NCBI Taxonomy" id="525245"/>
    <lineage>
        <taxon>Bacteria</taxon>
        <taxon>Bacillati</taxon>
        <taxon>Actinomycetota</taxon>
        <taxon>Actinomycetes</taxon>
        <taxon>Actinomycetales</taxon>
        <taxon>Actinomycetaceae</taxon>
        <taxon>Gleimia</taxon>
    </lineage>
</organism>
<dbReference type="GO" id="GO:0003924">
    <property type="term" value="F:GTPase activity"/>
    <property type="evidence" value="ECO:0007669"/>
    <property type="project" value="UniProtKB-UniRule"/>
</dbReference>
<dbReference type="GO" id="GO:0005525">
    <property type="term" value="F:GTP binding"/>
    <property type="evidence" value="ECO:0007669"/>
    <property type="project" value="UniProtKB-UniRule"/>
</dbReference>
<keyword evidence="3" id="KW-0963">Cytoplasm</keyword>
<keyword evidence="3" id="KW-0479">Metal-binding</keyword>
<evidence type="ECO:0000256" key="4">
    <source>
        <dbReference type="SAM" id="MobiDB-lite"/>
    </source>
</evidence>
<dbReference type="PANTHER" id="PTHR32120:SF11">
    <property type="entry name" value="SMALL RIBOSOMAL SUBUNIT BIOGENESIS GTPASE RSGA 1, MITOCHONDRIAL-RELATED"/>
    <property type="match status" value="1"/>
</dbReference>
<dbReference type="EMBL" id="ACFG01000030">
    <property type="protein sequence ID" value="EEH63832.1"/>
    <property type="molecule type" value="Genomic_DNA"/>
</dbReference>
<dbReference type="Pfam" id="PF03193">
    <property type="entry name" value="RsgA_GTPase"/>
    <property type="match status" value="1"/>
</dbReference>
<feature type="domain" description="CP-type G" evidence="6">
    <location>
        <begin position="110"/>
        <end position="269"/>
    </location>
</feature>
<evidence type="ECO:0000313" key="8">
    <source>
        <dbReference type="Proteomes" id="UP000010301"/>
    </source>
</evidence>
<evidence type="ECO:0000259" key="5">
    <source>
        <dbReference type="PROSITE" id="PS50936"/>
    </source>
</evidence>
<name>C0VZX3_9ACTO</name>
<dbReference type="PROSITE" id="PS50936">
    <property type="entry name" value="ENGC_GTPASE"/>
    <property type="match status" value="1"/>
</dbReference>
<protein>
    <recommendedName>
        <fullName evidence="3">Small ribosomal subunit biogenesis GTPase RsgA</fullName>
        <ecNumber evidence="3">3.6.1.-</ecNumber>
    </recommendedName>
</protein>
<dbReference type="EC" id="3.6.1.-" evidence="3"/>
<feature type="binding site" evidence="3">
    <location>
        <position position="306"/>
    </location>
    <ligand>
        <name>Zn(2+)</name>
        <dbReference type="ChEBI" id="CHEBI:29105"/>
    </ligand>
</feature>
<dbReference type="GO" id="GO:0046872">
    <property type="term" value="F:metal ion binding"/>
    <property type="evidence" value="ECO:0007669"/>
    <property type="project" value="UniProtKB-KW"/>
</dbReference>
<feature type="domain" description="EngC GTPase" evidence="5">
    <location>
        <begin position="119"/>
        <end position="267"/>
    </location>
</feature>
<keyword evidence="2 3" id="KW-0342">GTP-binding</keyword>
<keyword evidence="1 3" id="KW-0547">Nucleotide-binding</keyword>
<keyword evidence="3" id="KW-0690">Ribosome biogenesis</keyword>
<feature type="compositionally biased region" description="Basic and acidic residues" evidence="4">
    <location>
        <begin position="1"/>
        <end position="13"/>
    </location>
</feature>
<feature type="compositionally biased region" description="Basic residues" evidence="4">
    <location>
        <begin position="14"/>
        <end position="26"/>
    </location>
</feature>
<evidence type="ECO:0000256" key="1">
    <source>
        <dbReference type="ARBA" id="ARBA00022741"/>
    </source>
</evidence>
<accession>C0VZX3</accession>
<reference evidence="7 8" key="1">
    <citation type="submission" date="2009-01" db="EMBL/GenBank/DDBJ databases">
        <authorList>
            <person name="Qin X."/>
            <person name="Bachman B."/>
            <person name="Battles P."/>
            <person name="Bell A."/>
            <person name="Bess C."/>
            <person name="Bickham C."/>
            <person name="Chaboub L."/>
            <person name="Chen D."/>
            <person name="Coyle M."/>
            <person name="Deiros D.R."/>
            <person name="Dinh H."/>
            <person name="Forbes L."/>
            <person name="Fowler G."/>
            <person name="Francisco L."/>
            <person name="Fu Q."/>
            <person name="Gubbala S."/>
            <person name="Hale W."/>
            <person name="Han Y."/>
            <person name="Hemphill L."/>
            <person name="Highlander S.K."/>
            <person name="Hirani K."/>
            <person name="Hogues M."/>
            <person name="Jackson L."/>
            <person name="Jakkamsetti A."/>
            <person name="Javaid M."/>
            <person name="Jiang H."/>
            <person name="Korchina V."/>
            <person name="Kovar C."/>
            <person name="Lara F."/>
            <person name="Lee S."/>
            <person name="Mata R."/>
            <person name="Mathew T."/>
            <person name="Moen C."/>
            <person name="Morales K."/>
            <person name="Munidasa M."/>
            <person name="Nazareth L."/>
            <person name="Ngo R."/>
            <person name="Nguyen L."/>
            <person name="Okwuonu G."/>
            <person name="Ongeri F."/>
            <person name="Patil S."/>
            <person name="Petrosino J."/>
            <person name="Pham C."/>
            <person name="Pham P."/>
            <person name="Pu L.-L."/>
            <person name="Puazo M."/>
            <person name="Raj R."/>
            <person name="Reid J."/>
            <person name="Rouhana J."/>
            <person name="Saada N."/>
            <person name="Shang Y."/>
            <person name="Simmons D."/>
            <person name="Thornton R."/>
            <person name="Warren J."/>
            <person name="Weissenberger G."/>
            <person name="Zhang J."/>
            <person name="Zhang L."/>
            <person name="Zhou C."/>
            <person name="Zhu D."/>
            <person name="Muzny D."/>
            <person name="Worley K."/>
            <person name="Gibbs R."/>
        </authorList>
    </citation>
    <scope>NUCLEOTIDE SEQUENCE [LARGE SCALE GENOMIC DNA]</scope>
    <source>
        <strain evidence="7 8">DSM 15436</strain>
    </source>
</reference>
<dbReference type="Gene3D" id="3.40.50.300">
    <property type="entry name" value="P-loop containing nucleotide triphosphate hydrolases"/>
    <property type="match status" value="1"/>
</dbReference>
<dbReference type="InterPro" id="IPR030378">
    <property type="entry name" value="G_CP_dom"/>
</dbReference>
<dbReference type="GO" id="GO:0042274">
    <property type="term" value="P:ribosomal small subunit biogenesis"/>
    <property type="evidence" value="ECO:0007669"/>
    <property type="project" value="UniProtKB-UniRule"/>
</dbReference>
<evidence type="ECO:0000256" key="3">
    <source>
        <dbReference type="HAMAP-Rule" id="MF_01820"/>
    </source>
</evidence>
<dbReference type="GO" id="GO:0005737">
    <property type="term" value="C:cytoplasm"/>
    <property type="evidence" value="ECO:0007669"/>
    <property type="project" value="UniProtKB-SubCell"/>
</dbReference>
<comment type="cofactor">
    <cofactor evidence="3">
        <name>Zn(2+)</name>
        <dbReference type="ChEBI" id="CHEBI:29105"/>
    </cofactor>
    <text evidence="3">Binds 1 zinc ion per subunit.</text>
</comment>
<dbReference type="SUPFAM" id="SSF52540">
    <property type="entry name" value="P-loop containing nucleoside triphosphate hydrolases"/>
    <property type="match status" value="1"/>
</dbReference>
<feature type="binding site" evidence="3">
    <location>
        <position position="299"/>
    </location>
    <ligand>
        <name>Zn(2+)</name>
        <dbReference type="ChEBI" id="CHEBI:29105"/>
    </ligand>
</feature>
<dbReference type="InterPro" id="IPR010914">
    <property type="entry name" value="RsgA_GTPase_dom"/>
</dbReference>
<dbReference type="NCBIfam" id="TIGR00157">
    <property type="entry name" value="ribosome small subunit-dependent GTPase A"/>
    <property type="match status" value="1"/>
</dbReference>
<dbReference type="RefSeq" id="WP_006546623.1">
    <property type="nucleotide sequence ID" value="NZ_DS999543.1"/>
</dbReference>
<dbReference type="eggNOG" id="COG1162">
    <property type="taxonomic scope" value="Bacteria"/>
</dbReference>
<comment type="caution">
    <text evidence="7">The sequence shown here is derived from an EMBL/GenBank/DDBJ whole genome shotgun (WGS) entry which is preliminary data.</text>
</comment>
<evidence type="ECO:0000256" key="2">
    <source>
        <dbReference type="ARBA" id="ARBA00023134"/>
    </source>
</evidence>
<gene>
    <name evidence="3" type="primary">rsgA</name>
    <name evidence="7" type="ORF">HMPREF0044_0851</name>
</gene>
<dbReference type="STRING" id="525245.HMPREF0044_0851"/>
<dbReference type="HOGENOM" id="CLU_033617_1_0_11"/>
<feature type="binding site" evidence="3">
    <location>
        <begin position="159"/>
        <end position="162"/>
    </location>
    <ligand>
        <name>GTP</name>
        <dbReference type="ChEBI" id="CHEBI:37565"/>
    </ligand>
</feature>
<dbReference type="HAMAP" id="MF_01820">
    <property type="entry name" value="GTPase_RsgA"/>
    <property type="match status" value="1"/>
</dbReference>
<dbReference type="GO" id="GO:0019843">
    <property type="term" value="F:rRNA binding"/>
    <property type="evidence" value="ECO:0007669"/>
    <property type="project" value="UniProtKB-KW"/>
</dbReference>
<dbReference type="PANTHER" id="PTHR32120">
    <property type="entry name" value="SMALL RIBOSOMAL SUBUNIT BIOGENESIS GTPASE RSGA"/>
    <property type="match status" value="1"/>
</dbReference>
<dbReference type="OrthoDB" id="9809485at2"/>
<keyword evidence="3" id="KW-0699">rRNA-binding</keyword>
<comment type="similarity">
    <text evidence="3">Belongs to the TRAFAC class YlqF/YawG GTPase family. RsgA subfamily.</text>
</comment>
<comment type="subunit">
    <text evidence="3">Monomer. Associates with 30S ribosomal subunit, binds 16S rRNA.</text>
</comment>
<feature type="region of interest" description="Disordered" evidence="4">
    <location>
        <begin position="1"/>
        <end position="26"/>
    </location>
</feature>
<keyword evidence="3" id="KW-0694">RNA-binding</keyword>
<sequence>MSKRDIGTDDPRVRVRPGKGTRPRTKIRPDYSDCPEGFIFSVDRGRYHVRFEDRLLMAVKSRELGRGSIVVGDVVKLNGDLSGRKDTLARIVSVNERSSVLRRSGEDADTKGREKTMVANADNVVIVTAMTNPPVRPGFIDRCLVAAYDAHMRPIVCLTKADLGDPDNVISLCESLGVTTVISSNQEGHEHQFGYEKLIELISGQTSVLIGHSGVGKSTLINAILPEAERLTGDVNQVTGRGRHTSTNMIALELPEGGWIIDTPGIRGFGLAHVEPDTVIDAFPELEDAIEDCPRSCNHLESAVDCGLDAWVKAGADEADAVYRANRLASIRRLLESLKTAQEKPWETVRD</sequence>
<feature type="binding site" evidence="3">
    <location>
        <position position="293"/>
    </location>
    <ligand>
        <name>Zn(2+)</name>
        <dbReference type="ChEBI" id="CHEBI:29105"/>
    </ligand>
</feature>
<keyword evidence="3" id="KW-0862">Zinc</keyword>
<evidence type="ECO:0000313" key="7">
    <source>
        <dbReference type="EMBL" id="EEH63832.1"/>
    </source>
</evidence>
<comment type="subcellular location">
    <subcellularLocation>
        <location evidence="3">Cytoplasm</location>
    </subcellularLocation>
</comment>
<dbReference type="InterPro" id="IPR004881">
    <property type="entry name" value="Ribosome_biogen_GTPase_RsgA"/>
</dbReference>
<dbReference type="InterPro" id="IPR027417">
    <property type="entry name" value="P-loop_NTPase"/>
</dbReference>
<dbReference type="Gene3D" id="1.10.40.50">
    <property type="entry name" value="Probable gtpase engc, domain 3"/>
    <property type="match status" value="1"/>
</dbReference>
<feature type="binding site" evidence="3">
    <location>
        <position position="297"/>
    </location>
    <ligand>
        <name>Zn(2+)</name>
        <dbReference type="ChEBI" id="CHEBI:29105"/>
    </ligand>
</feature>